<protein>
    <submittedName>
        <fullName evidence="1 2">Uncharacterized protein</fullName>
    </submittedName>
</protein>
<dbReference type="EMBL" id="CM000837">
    <property type="protein sequence ID" value="KRH64039.1"/>
    <property type="molecule type" value="Genomic_DNA"/>
</dbReference>
<evidence type="ECO:0000313" key="3">
    <source>
        <dbReference type="Proteomes" id="UP000008827"/>
    </source>
</evidence>
<keyword evidence="3" id="KW-1185">Reference proteome</keyword>
<gene>
    <name evidence="1" type="ORF">GLYMA_04G212700</name>
</gene>
<reference evidence="1 2" key="1">
    <citation type="journal article" date="2010" name="Nature">
        <title>Genome sequence of the palaeopolyploid soybean.</title>
        <authorList>
            <person name="Schmutz J."/>
            <person name="Cannon S.B."/>
            <person name="Schlueter J."/>
            <person name="Ma J."/>
            <person name="Mitros T."/>
            <person name="Nelson W."/>
            <person name="Hyten D.L."/>
            <person name="Song Q."/>
            <person name="Thelen J.J."/>
            <person name="Cheng J."/>
            <person name="Xu D."/>
            <person name="Hellsten U."/>
            <person name="May G.D."/>
            <person name="Yu Y."/>
            <person name="Sakurai T."/>
            <person name="Umezawa T."/>
            <person name="Bhattacharyya M.K."/>
            <person name="Sandhu D."/>
            <person name="Valliyodan B."/>
            <person name="Lindquist E."/>
            <person name="Peto M."/>
            <person name="Grant D."/>
            <person name="Shu S."/>
            <person name="Goodstein D."/>
            <person name="Barry K."/>
            <person name="Futrell-Griggs M."/>
            <person name="Abernathy B."/>
            <person name="Du J."/>
            <person name="Tian Z."/>
            <person name="Zhu L."/>
            <person name="Gill N."/>
            <person name="Joshi T."/>
            <person name="Libault M."/>
            <person name="Sethuraman A."/>
            <person name="Zhang X.-C."/>
            <person name="Shinozaki K."/>
            <person name="Nguyen H.T."/>
            <person name="Wing R.A."/>
            <person name="Cregan P."/>
            <person name="Specht J."/>
            <person name="Grimwood J."/>
            <person name="Rokhsar D."/>
            <person name="Stacey G."/>
            <person name="Shoemaker R.C."/>
            <person name="Jackson S.A."/>
        </authorList>
    </citation>
    <scope>NUCLEOTIDE SEQUENCE</scope>
    <source>
        <strain evidence="2">cv. Williams 82</strain>
        <tissue evidence="1">Callus</tissue>
    </source>
</reference>
<organism evidence="1">
    <name type="scientific">Glycine max</name>
    <name type="common">Soybean</name>
    <name type="synonym">Glycine hispida</name>
    <dbReference type="NCBI Taxonomy" id="3847"/>
    <lineage>
        <taxon>Eukaryota</taxon>
        <taxon>Viridiplantae</taxon>
        <taxon>Streptophyta</taxon>
        <taxon>Embryophyta</taxon>
        <taxon>Tracheophyta</taxon>
        <taxon>Spermatophyta</taxon>
        <taxon>Magnoliopsida</taxon>
        <taxon>eudicotyledons</taxon>
        <taxon>Gunneridae</taxon>
        <taxon>Pentapetalae</taxon>
        <taxon>rosids</taxon>
        <taxon>fabids</taxon>
        <taxon>Fabales</taxon>
        <taxon>Fabaceae</taxon>
        <taxon>Papilionoideae</taxon>
        <taxon>50 kb inversion clade</taxon>
        <taxon>NPAAA clade</taxon>
        <taxon>indigoferoid/millettioid clade</taxon>
        <taxon>Phaseoleae</taxon>
        <taxon>Glycine</taxon>
        <taxon>Glycine subgen. Soja</taxon>
    </lineage>
</organism>
<dbReference type="AlphaFoldDB" id="A0A0R0KAX4"/>
<accession>A0A0R0KAX4</accession>
<dbReference type="Proteomes" id="UP000008827">
    <property type="component" value="Chromosome 4"/>
</dbReference>
<dbReference type="InParanoid" id="A0A0R0KAX4"/>
<name>A0A0R0KAX4_SOYBN</name>
<sequence length="115" mass="13544">MIYLANRPNTEYSDIILPFIKKKPIVMAPQEYSLFSLLVTYFLDESLGYYLYLLYCAANNSTIRTRWESHRKGRRLQSPSTGTQSHNKHIFIFNLFLNFQTTLNSMLIECHISQL</sequence>
<evidence type="ECO:0000313" key="1">
    <source>
        <dbReference type="EMBL" id="KRH64039.1"/>
    </source>
</evidence>
<dbReference type="Gramene" id="KRH64039">
    <property type="protein sequence ID" value="KRH64039"/>
    <property type="gene ID" value="GLYMA_04G212700"/>
</dbReference>
<dbReference type="EnsemblPlants" id="KRH64039">
    <property type="protein sequence ID" value="KRH64039"/>
    <property type="gene ID" value="GLYMA_04G212700"/>
</dbReference>
<proteinExistence type="predicted"/>
<reference evidence="1" key="3">
    <citation type="submission" date="2018-07" db="EMBL/GenBank/DDBJ databases">
        <title>WGS assembly of Glycine max.</title>
        <authorList>
            <person name="Schmutz J."/>
            <person name="Cannon S."/>
            <person name="Schlueter J."/>
            <person name="Ma J."/>
            <person name="Mitros T."/>
            <person name="Nelson W."/>
            <person name="Hyten D."/>
            <person name="Song Q."/>
            <person name="Thelen J."/>
            <person name="Cheng J."/>
            <person name="Xu D."/>
            <person name="Hellsten U."/>
            <person name="May G."/>
            <person name="Yu Y."/>
            <person name="Sakurai T."/>
            <person name="Umezawa T."/>
            <person name="Bhattacharyya M."/>
            <person name="Sandhu D."/>
            <person name="Valliyodan B."/>
            <person name="Lindquist E."/>
            <person name="Peto M."/>
            <person name="Grant D."/>
            <person name="Shu S."/>
            <person name="Goodstein D."/>
            <person name="Barry K."/>
            <person name="Futrell-Griggs M."/>
            <person name="Abernathy B."/>
            <person name="Du J."/>
            <person name="Tian Z."/>
            <person name="Zhu L."/>
            <person name="Gill N."/>
            <person name="Joshi T."/>
            <person name="Libault M."/>
            <person name="Sethuraman A."/>
            <person name="Zhang X."/>
            <person name="Shinozaki K."/>
            <person name="Nguyen H."/>
            <person name="Wing R."/>
            <person name="Cregan P."/>
            <person name="Specht J."/>
            <person name="Grimwood J."/>
            <person name="Rokhsar D."/>
            <person name="Stacey G."/>
            <person name="Shoemaker R."/>
            <person name="Jackson S."/>
        </authorList>
    </citation>
    <scope>NUCLEOTIDE SEQUENCE</scope>
    <source>
        <tissue evidence="1">Callus</tissue>
    </source>
</reference>
<evidence type="ECO:0000313" key="2">
    <source>
        <dbReference type="EnsemblPlants" id="KRH64039"/>
    </source>
</evidence>
<reference evidence="2" key="2">
    <citation type="submission" date="2018-02" db="UniProtKB">
        <authorList>
            <consortium name="EnsemblPlants"/>
        </authorList>
    </citation>
    <scope>IDENTIFICATION</scope>
    <source>
        <strain evidence="2">Williams 82</strain>
    </source>
</reference>